<dbReference type="Gene3D" id="3.90.1570.30">
    <property type="match status" value="1"/>
</dbReference>
<name>A0A6J5NY69_9CAUD</name>
<evidence type="ECO:0000313" key="2">
    <source>
        <dbReference type="EMBL" id="CAB4160164.1"/>
    </source>
</evidence>
<sequence length="396" mass="46332">MFNKKTDVEIILDSLNQVANNKELSSRIVNDLTSRGIGSKKENKMQNKNFNKYQKILTDKYYENINESQTIDWLIAPMLRDMFEWDREDPEEVRPQWRKLTDGEKENPVDFALFISSQTKPIALVEAKRLNEKLIGKPVSQAIAYCISANVRWAILTNGLEWKVYDALDLSKDELTDRLLFQVNMLDFLTEKSGMNNVDLISKSKIESLEQIIQNQKIKAVVESFFDLNLHLNLFSEFISNQTKYKVDSVKEILKDYSVELKKKQPTPVKLLNWQRVTQELDPNTKLTFLRVKTKDDDYVFDFKNWTQALENIVSFLFDRYEKLQVLYLNENLKQYISTNKQTLQKDYVLDSAIKQIKGGFLSTHSATQTKLKLIIALKDYLASTNETIDYYYLES</sequence>
<proteinExistence type="predicted"/>
<evidence type="ECO:0000259" key="1">
    <source>
        <dbReference type="Pfam" id="PF13588"/>
    </source>
</evidence>
<reference evidence="2" key="1">
    <citation type="submission" date="2020-04" db="EMBL/GenBank/DDBJ databases">
        <authorList>
            <person name="Chiriac C."/>
            <person name="Salcher M."/>
            <person name="Ghai R."/>
            <person name="Kavagutti S V."/>
        </authorList>
    </citation>
    <scope>NUCLEOTIDE SEQUENCE</scope>
</reference>
<dbReference type="EMBL" id="LR796696">
    <property type="protein sequence ID" value="CAB4160164.1"/>
    <property type="molecule type" value="Genomic_DNA"/>
</dbReference>
<dbReference type="Pfam" id="PF13588">
    <property type="entry name" value="HSDR_N_2"/>
    <property type="match status" value="1"/>
</dbReference>
<organism evidence="2">
    <name type="scientific">uncultured Caudovirales phage</name>
    <dbReference type="NCBI Taxonomy" id="2100421"/>
    <lineage>
        <taxon>Viruses</taxon>
        <taxon>Duplodnaviria</taxon>
        <taxon>Heunggongvirae</taxon>
        <taxon>Uroviricota</taxon>
        <taxon>Caudoviricetes</taxon>
        <taxon>Peduoviridae</taxon>
        <taxon>Maltschvirus</taxon>
        <taxon>Maltschvirus maltsch</taxon>
    </lineage>
</organism>
<feature type="domain" description="Type I restriction enzyme R protein N-terminal" evidence="1">
    <location>
        <begin position="99"/>
        <end position="167"/>
    </location>
</feature>
<dbReference type="InterPro" id="IPR029464">
    <property type="entry name" value="HSDR_N"/>
</dbReference>
<protein>
    <submittedName>
        <fullName evidence="2">Type I restriction enzyme R protein, N-terminal domain containing protein</fullName>
    </submittedName>
</protein>
<gene>
    <name evidence="2" type="ORF">UFOVP724_96</name>
</gene>
<accession>A0A6J5NY69</accession>